<keyword evidence="9 13" id="KW-1133">Transmembrane helix</keyword>
<dbReference type="Proteomes" id="UP000811899">
    <property type="component" value="Unassembled WGS sequence"/>
</dbReference>
<feature type="transmembrane region" description="Helical" evidence="13">
    <location>
        <begin position="242"/>
        <end position="261"/>
    </location>
</feature>
<keyword evidence="8 13" id="KW-0812">Transmembrane</keyword>
<dbReference type="PANTHER" id="PTHR47755:SF1">
    <property type="entry name" value="CELL DIVISION PROTEIN FTSX"/>
    <property type="match status" value="1"/>
</dbReference>
<evidence type="ECO:0000256" key="12">
    <source>
        <dbReference type="PIRNR" id="PIRNR003097"/>
    </source>
</evidence>
<sequence>MATRQRVSNPSVFGRLRYFIGRAVLNIKQNIFINLVTMLTIAIGLLIIAVFLLLLVNLEGVAHEWTRQVQVTVYLEKEPASQELSQIVSRIKSLQYTDSVNFITKEDALKRFRARLRGQESLMEGVTADLLPASIEITLKKGGRDSESVESFVSRLKQIPGVSEVQYGEEWVRKLTTFMQLARFVVTLIGGFLLISVLFIVSNTIKLTIYARKDELEILSLVGATRFFIKAPFLIEGIIQGFVGSLLALILLSASYYTFLYNAADFLRLTPTSSGLQFLPLSYLAVILFAGILLGFIGSLASLKRFITF</sequence>
<evidence type="ECO:0000256" key="3">
    <source>
        <dbReference type="ARBA" id="ARBA00011160"/>
    </source>
</evidence>
<feature type="transmembrane region" description="Helical" evidence="13">
    <location>
        <begin position="281"/>
        <end position="303"/>
    </location>
</feature>
<comment type="similarity">
    <text evidence="2 12">Belongs to the ABC-4 integral membrane protein family. FtsX subfamily.</text>
</comment>
<evidence type="ECO:0000313" key="17">
    <source>
        <dbReference type="Proteomes" id="UP000811899"/>
    </source>
</evidence>
<keyword evidence="10 12" id="KW-0472">Membrane</keyword>
<evidence type="ECO:0000256" key="2">
    <source>
        <dbReference type="ARBA" id="ARBA00007379"/>
    </source>
</evidence>
<evidence type="ECO:0000256" key="8">
    <source>
        <dbReference type="ARBA" id="ARBA00022692"/>
    </source>
</evidence>
<evidence type="ECO:0000256" key="6">
    <source>
        <dbReference type="ARBA" id="ARBA00022519"/>
    </source>
</evidence>
<dbReference type="NCBIfam" id="TIGR00439">
    <property type="entry name" value="FtsX_Gneg"/>
    <property type="match status" value="1"/>
</dbReference>
<dbReference type="GO" id="GO:0032153">
    <property type="term" value="C:cell division site"/>
    <property type="evidence" value="ECO:0007669"/>
    <property type="project" value="TreeGrafter"/>
</dbReference>
<keyword evidence="7 12" id="KW-0132">Cell division</keyword>
<feature type="domain" description="ABC3 transporter permease C-terminal" evidence="14">
    <location>
        <begin position="189"/>
        <end position="307"/>
    </location>
</feature>
<dbReference type="PANTHER" id="PTHR47755">
    <property type="entry name" value="CELL DIVISION PROTEIN FTSX"/>
    <property type="match status" value="1"/>
</dbReference>
<keyword evidence="11 12" id="KW-0131">Cell cycle</keyword>
<evidence type="ECO:0000313" key="16">
    <source>
        <dbReference type="EMBL" id="MBT0662779.1"/>
    </source>
</evidence>
<evidence type="ECO:0000259" key="15">
    <source>
        <dbReference type="Pfam" id="PF18075"/>
    </source>
</evidence>
<evidence type="ECO:0000256" key="7">
    <source>
        <dbReference type="ARBA" id="ARBA00022618"/>
    </source>
</evidence>
<dbReference type="Pfam" id="PF02687">
    <property type="entry name" value="FtsX"/>
    <property type="match status" value="1"/>
</dbReference>
<evidence type="ECO:0000256" key="5">
    <source>
        <dbReference type="ARBA" id="ARBA00022475"/>
    </source>
</evidence>
<feature type="transmembrane region" description="Helical" evidence="13">
    <location>
        <begin position="181"/>
        <end position="201"/>
    </location>
</feature>
<dbReference type="EMBL" id="JAHCVJ010000001">
    <property type="protein sequence ID" value="MBT0662779.1"/>
    <property type="molecule type" value="Genomic_DNA"/>
</dbReference>
<dbReference type="GO" id="GO:0005886">
    <property type="term" value="C:plasma membrane"/>
    <property type="evidence" value="ECO:0007669"/>
    <property type="project" value="UniProtKB-SubCell"/>
</dbReference>
<gene>
    <name evidence="16" type="primary">ftsX</name>
    <name evidence="16" type="ORF">KI809_00545</name>
</gene>
<feature type="transmembrane region" description="Helical" evidence="13">
    <location>
        <begin position="31"/>
        <end position="58"/>
    </location>
</feature>
<organism evidence="16 17">
    <name type="scientific">Geoanaerobacter pelophilus</name>
    <dbReference type="NCBI Taxonomy" id="60036"/>
    <lineage>
        <taxon>Bacteria</taxon>
        <taxon>Pseudomonadati</taxon>
        <taxon>Thermodesulfobacteriota</taxon>
        <taxon>Desulfuromonadia</taxon>
        <taxon>Geobacterales</taxon>
        <taxon>Geobacteraceae</taxon>
        <taxon>Geoanaerobacter</taxon>
    </lineage>
</organism>
<protein>
    <recommendedName>
        <fullName evidence="4 12">Cell division protein FtsX</fullName>
    </recommendedName>
</protein>
<keyword evidence="6" id="KW-0997">Cell inner membrane</keyword>
<evidence type="ECO:0000256" key="11">
    <source>
        <dbReference type="ARBA" id="ARBA00023306"/>
    </source>
</evidence>
<evidence type="ECO:0000256" key="13">
    <source>
        <dbReference type="SAM" id="Phobius"/>
    </source>
</evidence>
<name>A0AAW4KVT9_9BACT</name>
<comment type="caution">
    <text evidence="16">The sequence shown here is derived from an EMBL/GenBank/DDBJ whole genome shotgun (WGS) entry which is preliminary data.</text>
</comment>
<dbReference type="PIRSF" id="PIRSF003097">
    <property type="entry name" value="FtsX"/>
    <property type="match status" value="1"/>
</dbReference>
<keyword evidence="17" id="KW-1185">Reference proteome</keyword>
<evidence type="ECO:0000256" key="9">
    <source>
        <dbReference type="ARBA" id="ARBA00022989"/>
    </source>
</evidence>
<proteinExistence type="inferred from homology"/>
<dbReference type="Gene3D" id="3.30.70.3040">
    <property type="match status" value="1"/>
</dbReference>
<dbReference type="Pfam" id="PF18075">
    <property type="entry name" value="FtsX_ECD"/>
    <property type="match status" value="1"/>
</dbReference>
<evidence type="ECO:0000256" key="10">
    <source>
        <dbReference type="ARBA" id="ARBA00023136"/>
    </source>
</evidence>
<dbReference type="GO" id="GO:0051301">
    <property type="term" value="P:cell division"/>
    <property type="evidence" value="ECO:0007669"/>
    <property type="project" value="UniProtKB-KW"/>
</dbReference>
<accession>A0AAW4KVT9</accession>
<dbReference type="InterPro" id="IPR004513">
    <property type="entry name" value="FtsX"/>
</dbReference>
<evidence type="ECO:0000256" key="1">
    <source>
        <dbReference type="ARBA" id="ARBA00004429"/>
    </source>
</evidence>
<dbReference type="InterPro" id="IPR040690">
    <property type="entry name" value="FtsX_ECD"/>
</dbReference>
<comment type="subunit">
    <text evidence="3">Forms a membrane-associated complex with FtsE.</text>
</comment>
<evidence type="ECO:0000259" key="14">
    <source>
        <dbReference type="Pfam" id="PF02687"/>
    </source>
</evidence>
<dbReference type="AlphaFoldDB" id="A0AAW4KVT9"/>
<dbReference type="InterPro" id="IPR003838">
    <property type="entry name" value="ABC3_permease_C"/>
</dbReference>
<dbReference type="InterPro" id="IPR047590">
    <property type="entry name" value="FtsX_proteobact-type"/>
</dbReference>
<keyword evidence="5 12" id="KW-1003">Cell membrane</keyword>
<comment type="subcellular location">
    <subcellularLocation>
        <location evidence="1">Cell inner membrane</location>
        <topology evidence="1">Multi-pass membrane protein</topology>
    </subcellularLocation>
</comment>
<evidence type="ECO:0000256" key="4">
    <source>
        <dbReference type="ARBA" id="ARBA00021907"/>
    </source>
</evidence>
<feature type="domain" description="FtsX extracellular" evidence="15">
    <location>
        <begin position="69"/>
        <end position="165"/>
    </location>
</feature>
<reference evidence="16 17" key="1">
    <citation type="submission" date="2021-05" db="EMBL/GenBank/DDBJ databases">
        <title>The draft genome of Geobacter pelophilus DSM 12255.</title>
        <authorList>
            <person name="Xu Z."/>
            <person name="Masuda Y."/>
            <person name="Itoh H."/>
            <person name="Senoo K."/>
        </authorList>
    </citation>
    <scope>NUCLEOTIDE SEQUENCE [LARGE SCALE GENOMIC DNA]</scope>
    <source>
        <strain evidence="16 17">DSM 12255</strain>
    </source>
</reference>